<dbReference type="GO" id="GO:0016020">
    <property type="term" value="C:membrane"/>
    <property type="evidence" value="ECO:0007669"/>
    <property type="project" value="UniProtKB-SubCell"/>
</dbReference>
<evidence type="ECO:0000313" key="11">
    <source>
        <dbReference type="EMBL" id="KAF4366995.1"/>
    </source>
</evidence>
<keyword evidence="4 8" id="KW-0812">Transmembrane</keyword>
<feature type="region of interest" description="Disordered" evidence="10">
    <location>
        <begin position="140"/>
        <end position="165"/>
    </location>
</feature>
<dbReference type="AlphaFoldDB" id="A0A7J6F8K2"/>
<evidence type="ECO:0000256" key="1">
    <source>
        <dbReference type="ARBA" id="ARBA00004141"/>
    </source>
</evidence>
<dbReference type="Gene3D" id="1.50.40.10">
    <property type="entry name" value="Mitochondrial carrier domain"/>
    <property type="match status" value="1"/>
</dbReference>
<dbReference type="InterPro" id="IPR050391">
    <property type="entry name" value="Mito_Metabolite_Transporter"/>
</dbReference>
<evidence type="ECO:0000256" key="9">
    <source>
        <dbReference type="RuleBase" id="RU000488"/>
    </source>
</evidence>
<evidence type="ECO:0000256" key="2">
    <source>
        <dbReference type="ARBA" id="ARBA00006375"/>
    </source>
</evidence>
<comment type="subcellular location">
    <subcellularLocation>
        <location evidence="1">Membrane</location>
        <topology evidence="1">Multi-pass membrane protein</topology>
    </subcellularLocation>
</comment>
<evidence type="ECO:0000256" key="3">
    <source>
        <dbReference type="ARBA" id="ARBA00022448"/>
    </source>
</evidence>
<keyword evidence="3 9" id="KW-0813">Transport</keyword>
<comment type="caution">
    <text evidence="11">The sequence shown here is derived from an EMBL/GenBank/DDBJ whole genome shotgun (WGS) entry which is preliminary data.</text>
</comment>
<sequence length="165" mass="17649">MGVKGFVEGGIASIIACCSTHPIDLVKVRMQLQGESVTPNPVTVQNLRPAISFHPNSAAGSVRIPTPPPAPPVHVGPITVGVRIVQQEGMAGLFSGVSTTTTSTLPNALVQRVTKDTKTLQYTTEITQRTPAVKANVVLDVGEKKKKKKEEEEEEEEEDEGAVRQ</sequence>
<dbReference type="SUPFAM" id="SSF103506">
    <property type="entry name" value="Mitochondrial carrier"/>
    <property type="match status" value="1"/>
</dbReference>
<dbReference type="InterPro" id="IPR023395">
    <property type="entry name" value="MCP_dom_sf"/>
</dbReference>
<accession>A0A7J6F8K2</accession>
<comment type="similarity">
    <text evidence="2 9">Belongs to the mitochondrial carrier (TC 2.A.29) family.</text>
</comment>
<dbReference type="PANTHER" id="PTHR45618">
    <property type="entry name" value="MITOCHONDRIAL DICARBOXYLATE CARRIER-RELATED"/>
    <property type="match status" value="1"/>
</dbReference>
<gene>
    <name evidence="11" type="ORF">F8388_022783</name>
</gene>
<name>A0A7J6F8K2_CANSA</name>
<organism evidence="11 12">
    <name type="scientific">Cannabis sativa</name>
    <name type="common">Hemp</name>
    <name type="synonym">Marijuana</name>
    <dbReference type="NCBI Taxonomy" id="3483"/>
    <lineage>
        <taxon>Eukaryota</taxon>
        <taxon>Viridiplantae</taxon>
        <taxon>Streptophyta</taxon>
        <taxon>Embryophyta</taxon>
        <taxon>Tracheophyta</taxon>
        <taxon>Spermatophyta</taxon>
        <taxon>Magnoliopsida</taxon>
        <taxon>eudicotyledons</taxon>
        <taxon>Gunneridae</taxon>
        <taxon>Pentapetalae</taxon>
        <taxon>rosids</taxon>
        <taxon>fabids</taxon>
        <taxon>Rosales</taxon>
        <taxon>Cannabaceae</taxon>
        <taxon>Cannabis</taxon>
    </lineage>
</organism>
<keyword evidence="7 8" id="KW-0472">Membrane</keyword>
<dbReference type="EMBL" id="JAATIP010000145">
    <property type="protein sequence ID" value="KAF4366995.1"/>
    <property type="molecule type" value="Genomic_DNA"/>
</dbReference>
<feature type="compositionally biased region" description="Acidic residues" evidence="10">
    <location>
        <begin position="151"/>
        <end position="165"/>
    </location>
</feature>
<keyword evidence="6" id="KW-1133">Transmembrane helix</keyword>
<evidence type="ECO:0000256" key="5">
    <source>
        <dbReference type="ARBA" id="ARBA00022737"/>
    </source>
</evidence>
<evidence type="ECO:0000313" key="12">
    <source>
        <dbReference type="Proteomes" id="UP000525078"/>
    </source>
</evidence>
<dbReference type="InterPro" id="IPR018108">
    <property type="entry name" value="MCP_transmembrane"/>
</dbReference>
<evidence type="ECO:0000256" key="8">
    <source>
        <dbReference type="PROSITE-ProRule" id="PRU00282"/>
    </source>
</evidence>
<evidence type="ECO:0000256" key="6">
    <source>
        <dbReference type="ARBA" id="ARBA00022989"/>
    </source>
</evidence>
<reference evidence="11 12" key="1">
    <citation type="journal article" date="2020" name="bioRxiv">
        <title>Sequence and annotation of 42 cannabis genomes reveals extensive copy number variation in cannabinoid synthesis and pathogen resistance genes.</title>
        <authorList>
            <person name="Mckernan K.J."/>
            <person name="Helbert Y."/>
            <person name="Kane L.T."/>
            <person name="Ebling H."/>
            <person name="Zhang L."/>
            <person name="Liu B."/>
            <person name="Eaton Z."/>
            <person name="Mclaughlin S."/>
            <person name="Kingan S."/>
            <person name="Baybayan P."/>
            <person name="Concepcion G."/>
            <person name="Jordan M."/>
            <person name="Riva A."/>
            <person name="Barbazuk W."/>
            <person name="Harkins T."/>
        </authorList>
    </citation>
    <scope>NUCLEOTIDE SEQUENCE [LARGE SCALE GENOMIC DNA]</scope>
    <source>
        <strain evidence="12">cv. Jamaican Lion 4</strain>
        <tissue evidence="11">Leaf</tissue>
    </source>
</reference>
<proteinExistence type="inferred from homology"/>
<evidence type="ECO:0000256" key="4">
    <source>
        <dbReference type="ARBA" id="ARBA00022692"/>
    </source>
</evidence>
<evidence type="ECO:0000256" key="7">
    <source>
        <dbReference type="ARBA" id="ARBA00023136"/>
    </source>
</evidence>
<evidence type="ECO:0000256" key="10">
    <source>
        <dbReference type="SAM" id="MobiDB-lite"/>
    </source>
</evidence>
<feature type="repeat" description="Solcar" evidence="8">
    <location>
        <begin position="4"/>
        <end position="121"/>
    </location>
</feature>
<dbReference type="PROSITE" id="PS50920">
    <property type="entry name" value="SOLCAR"/>
    <property type="match status" value="1"/>
</dbReference>
<dbReference type="Pfam" id="PF00153">
    <property type="entry name" value="Mito_carr"/>
    <property type="match status" value="1"/>
</dbReference>
<keyword evidence="5" id="KW-0677">Repeat</keyword>
<protein>
    <submittedName>
        <fullName evidence="11">Uncharacterized protein</fullName>
    </submittedName>
</protein>
<dbReference type="Proteomes" id="UP000525078">
    <property type="component" value="Unassembled WGS sequence"/>
</dbReference>